<comment type="caution">
    <text evidence="1">The sequence shown here is derived from an EMBL/GenBank/DDBJ whole genome shotgun (WGS) entry which is preliminary data.</text>
</comment>
<sequence length="403" mass="46698">MDIFNTHSLKNQIFKHNILNENEGLSKISNQLIYQTLILRRNYKYWNSIQNSILYKGYYGLQILPFKIYDFFKIYQETGEIGEFNLLKIIKHDISSNKKIIKQELTEKYEILGQLLNDGNIVTTKEIEIKNYEPNNYIKYWIPVALLIFFGPLVSFKLNKYKFDIINWINENFVAITKGFFENWIVSPLKQCINIIKQDDNIIMSKEALNSDLSSLERMITDYLKDSKIEVPANLHEQIVSGDLTSMMSRYENELRSPIKNLIGGNMIRSLLIQIQKTKVDGDVVISGIDKLIKSQQLLLGIVSVSPSLVICYLLYGYLSKPNFTVNGKDLKSSCLNNLINLQVPTDNISRGNLLINIINLKIESKLILKNEVFHMFKNDLDRLLNGEDVLTKLYSVYASYFK</sequence>
<protein>
    <submittedName>
        <fullName evidence="1">Uncharacterized protein</fullName>
    </submittedName>
</protein>
<name>A0ACA9YC72_9ASCO</name>
<proteinExistence type="predicted"/>
<organism evidence="1 2">
    <name type="scientific">[Candida] jaroonii</name>
    <dbReference type="NCBI Taxonomy" id="467808"/>
    <lineage>
        <taxon>Eukaryota</taxon>
        <taxon>Fungi</taxon>
        <taxon>Dikarya</taxon>
        <taxon>Ascomycota</taxon>
        <taxon>Saccharomycotina</taxon>
        <taxon>Pichiomycetes</taxon>
        <taxon>Debaryomycetaceae</taxon>
        <taxon>Yamadazyma</taxon>
    </lineage>
</organism>
<reference evidence="1" key="1">
    <citation type="submission" date="2022-06" db="EMBL/GenBank/DDBJ databases">
        <authorList>
            <person name="Legras J.-L."/>
            <person name="Devillers H."/>
            <person name="Grondin C."/>
        </authorList>
    </citation>
    <scope>NUCLEOTIDE SEQUENCE</scope>
    <source>
        <strain evidence="1">CLIB 1444</strain>
    </source>
</reference>
<dbReference type="Proteomes" id="UP001152531">
    <property type="component" value="Unassembled WGS sequence"/>
</dbReference>
<dbReference type="EMBL" id="CALSDN010000009">
    <property type="protein sequence ID" value="CAH6722344.1"/>
    <property type="molecule type" value="Genomic_DNA"/>
</dbReference>
<evidence type="ECO:0000313" key="1">
    <source>
        <dbReference type="EMBL" id="CAH6722344.1"/>
    </source>
</evidence>
<gene>
    <name evidence="1" type="ORF">CLIB1444_09S01508</name>
</gene>
<accession>A0ACA9YC72</accession>
<evidence type="ECO:0000313" key="2">
    <source>
        <dbReference type="Proteomes" id="UP001152531"/>
    </source>
</evidence>
<keyword evidence="2" id="KW-1185">Reference proteome</keyword>